<gene>
    <name evidence="6" type="ORF">GR212_22355</name>
</gene>
<dbReference type="AlphaFoldDB" id="A0A6L9UDL8"/>
<dbReference type="SUPFAM" id="SSF53850">
    <property type="entry name" value="Periplasmic binding protein-like II"/>
    <property type="match status" value="1"/>
</dbReference>
<protein>
    <submittedName>
        <fullName evidence="6">Extracellular solute-binding protein</fullName>
    </submittedName>
</protein>
<evidence type="ECO:0000313" key="6">
    <source>
        <dbReference type="EMBL" id="NEI72332.1"/>
    </source>
</evidence>
<sequence length="357" mass="39367">MHHDHKGRSARRASSVMTAIALSVSLSLPAAAADKLTYFTWSGYELPDFHKSFTAAHPDSVDISVFGDDDDAFTKVKAGFHPDVAHPCYDKVARWNKEGLLQPIDTAKIKNWDKIFPVFRNLPDIQAGNGKVWMVPWDWGNTSVLYRTDLVKNPEQSWNLLWDKQYAGRIATIDAVHDTPVVAALLAGVSPFDMTPDQLNKVADKLREQRPLVSAYTTDMTSVEQSLASGQLVAAMTWNASAVALKKQGVPVEFMKPKEGMLTWACGFVMLKDAKNTDLAYDFINSRLEADSGKALIENYGYGASTTTAFAAVPKDELENLQLPSDPETMLKSTVFTGPMKQNDDLAKMFEKVKAGG</sequence>
<organism evidence="6 7">
    <name type="scientific">Rhizobium lusitanum</name>
    <dbReference type="NCBI Taxonomy" id="293958"/>
    <lineage>
        <taxon>Bacteria</taxon>
        <taxon>Pseudomonadati</taxon>
        <taxon>Pseudomonadota</taxon>
        <taxon>Alphaproteobacteria</taxon>
        <taxon>Hyphomicrobiales</taxon>
        <taxon>Rhizobiaceae</taxon>
        <taxon>Rhizobium/Agrobacterium group</taxon>
        <taxon>Rhizobium</taxon>
    </lineage>
</organism>
<dbReference type="GO" id="GO:0015846">
    <property type="term" value="P:polyamine transport"/>
    <property type="evidence" value="ECO:0007669"/>
    <property type="project" value="InterPro"/>
</dbReference>
<evidence type="ECO:0000256" key="1">
    <source>
        <dbReference type="ARBA" id="ARBA00004418"/>
    </source>
</evidence>
<dbReference type="PANTHER" id="PTHR30222:SF17">
    <property type="entry name" value="SPERMIDINE_PUTRESCINE-BINDING PERIPLASMIC PROTEIN"/>
    <property type="match status" value="1"/>
</dbReference>
<evidence type="ECO:0000256" key="4">
    <source>
        <dbReference type="ARBA" id="ARBA00022764"/>
    </source>
</evidence>
<comment type="caution">
    <text evidence="6">The sequence shown here is derived from an EMBL/GenBank/DDBJ whole genome shotgun (WGS) entry which is preliminary data.</text>
</comment>
<keyword evidence="4" id="KW-0574">Periplasm</keyword>
<dbReference type="GO" id="GO:0019808">
    <property type="term" value="F:polyamine binding"/>
    <property type="evidence" value="ECO:0007669"/>
    <property type="project" value="InterPro"/>
</dbReference>
<dbReference type="Gene3D" id="3.40.190.10">
    <property type="entry name" value="Periplasmic binding protein-like II"/>
    <property type="match status" value="2"/>
</dbReference>
<keyword evidence="3 5" id="KW-0732">Signal</keyword>
<dbReference type="InterPro" id="IPR006059">
    <property type="entry name" value="SBP"/>
</dbReference>
<evidence type="ECO:0000313" key="7">
    <source>
        <dbReference type="Proteomes" id="UP000483035"/>
    </source>
</evidence>
<name>A0A6L9UDL8_9HYPH</name>
<dbReference type="Proteomes" id="UP000483035">
    <property type="component" value="Unassembled WGS sequence"/>
</dbReference>
<dbReference type="CDD" id="cd13588">
    <property type="entry name" value="PBP2_polyamine_1"/>
    <property type="match status" value="1"/>
</dbReference>
<feature type="chain" id="PRO_5026799645" evidence="5">
    <location>
        <begin position="33"/>
        <end position="357"/>
    </location>
</feature>
<dbReference type="EMBL" id="WUEY01000011">
    <property type="protein sequence ID" value="NEI72332.1"/>
    <property type="molecule type" value="Genomic_DNA"/>
</dbReference>
<dbReference type="Pfam" id="PF13416">
    <property type="entry name" value="SBP_bac_8"/>
    <property type="match status" value="1"/>
</dbReference>
<dbReference type="PRINTS" id="PR00909">
    <property type="entry name" value="SPERMDNBNDNG"/>
</dbReference>
<keyword evidence="2" id="KW-0813">Transport</keyword>
<dbReference type="InterPro" id="IPR001188">
    <property type="entry name" value="Sperm_putr-bd"/>
</dbReference>
<dbReference type="PANTHER" id="PTHR30222">
    <property type="entry name" value="SPERMIDINE/PUTRESCINE-BINDING PERIPLASMIC PROTEIN"/>
    <property type="match status" value="1"/>
</dbReference>
<evidence type="ECO:0000256" key="5">
    <source>
        <dbReference type="SAM" id="SignalP"/>
    </source>
</evidence>
<evidence type="ECO:0000256" key="3">
    <source>
        <dbReference type="ARBA" id="ARBA00022729"/>
    </source>
</evidence>
<proteinExistence type="predicted"/>
<reference evidence="6 7" key="1">
    <citation type="submission" date="2019-12" db="EMBL/GenBank/DDBJ databases">
        <title>Rhizobium genotypes associated with high levels of biological nitrogen fixation by grain legumes in a temperate-maritime cropping system.</title>
        <authorList>
            <person name="Maluk M."/>
            <person name="Francesc Ferrando Molina F."/>
            <person name="Lopez Del Egido L."/>
            <person name="Lafos M."/>
            <person name="Langarica-Fuentes A."/>
            <person name="Gebre Yohannes G."/>
            <person name="Young M.W."/>
            <person name="Martin P."/>
            <person name="Gantlett R."/>
            <person name="Kenicer G."/>
            <person name="Hawes C."/>
            <person name="Begg G.S."/>
            <person name="Quilliam R.S."/>
            <person name="Squire G.R."/>
            <person name="Poole P.S."/>
            <person name="Young P.W."/>
            <person name="Iannetta P.M."/>
            <person name="James E.K."/>
        </authorList>
    </citation>
    <scope>NUCLEOTIDE SEQUENCE [LARGE SCALE GENOMIC DNA]</scope>
    <source>
        <strain evidence="6 7">JHI1118</strain>
    </source>
</reference>
<evidence type="ECO:0000256" key="2">
    <source>
        <dbReference type="ARBA" id="ARBA00022448"/>
    </source>
</evidence>
<accession>A0A6L9UDL8</accession>
<dbReference type="GO" id="GO:0042597">
    <property type="term" value="C:periplasmic space"/>
    <property type="evidence" value="ECO:0007669"/>
    <property type="project" value="UniProtKB-SubCell"/>
</dbReference>
<comment type="subcellular location">
    <subcellularLocation>
        <location evidence="1">Periplasm</location>
    </subcellularLocation>
</comment>
<feature type="signal peptide" evidence="5">
    <location>
        <begin position="1"/>
        <end position="32"/>
    </location>
</feature>